<organism evidence="1 2">
    <name type="scientific">Natronorubrum sediminis</name>
    <dbReference type="NCBI Taxonomy" id="640943"/>
    <lineage>
        <taxon>Archaea</taxon>
        <taxon>Methanobacteriati</taxon>
        <taxon>Methanobacteriota</taxon>
        <taxon>Stenosarchaea group</taxon>
        <taxon>Halobacteria</taxon>
        <taxon>Halobacteriales</taxon>
        <taxon>Natrialbaceae</taxon>
        <taxon>Natronorubrum</taxon>
    </lineage>
</organism>
<dbReference type="Proteomes" id="UP000199112">
    <property type="component" value="Unassembled WGS sequence"/>
</dbReference>
<reference evidence="2" key="1">
    <citation type="submission" date="2016-10" db="EMBL/GenBank/DDBJ databases">
        <authorList>
            <person name="Varghese N."/>
            <person name="Submissions S."/>
        </authorList>
    </citation>
    <scope>NUCLEOTIDE SEQUENCE [LARGE SCALE GENOMIC DNA]</scope>
    <source>
        <strain evidence="2">CGMCC 1.8981</strain>
    </source>
</reference>
<gene>
    <name evidence="1" type="ORF">SAMN04487967_1711</name>
</gene>
<evidence type="ECO:0000313" key="2">
    <source>
        <dbReference type="Proteomes" id="UP000199112"/>
    </source>
</evidence>
<accession>A0A1H6FV37</accession>
<dbReference type="AlphaFoldDB" id="A0A1H6FV37"/>
<name>A0A1H6FV37_9EURY</name>
<dbReference type="RefSeq" id="WP_090506651.1">
    <property type="nucleotide sequence ID" value="NZ_FNWL01000002.1"/>
</dbReference>
<dbReference type="EMBL" id="FNWL01000002">
    <property type="protein sequence ID" value="SEH14666.1"/>
    <property type="molecule type" value="Genomic_DNA"/>
</dbReference>
<protein>
    <submittedName>
        <fullName evidence="1">Uncharacterized protein</fullName>
    </submittedName>
</protein>
<sequence length="263" mass="28974">MPNRGPVSERALARTYSSPSYSDAYETVEEYRRVMSYASRYPNKGSSAVASNFDLPRGRVRPWIEHTSIPDPVRAIDTAREYGWLEADLGSPTFGALSTLVANVFSGGSIAESNYTPTFALNHRGEDSHVIDALDLAGIEYDVLERDGRADEARPTSDGRVLGRVLSVLGAPVGSKADQHLTLPSYLDSAPRDVREQFALSYLENRAVEHEQKDTLTIREARNRQYLTDLSNLLDSVIDGRVELGEENIVISAEAARSLGTVR</sequence>
<dbReference type="OrthoDB" id="200049at2157"/>
<evidence type="ECO:0000313" key="1">
    <source>
        <dbReference type="EMBL" id="SEH14666.1"/>
    </source>
</evidence>
<proteinExistence type="predicted"/>
<keyword evidence="2" id="KW-1185">Reference proteome</keyword>